<dbReference type="GO" id="GO:0005506">
    <property type="term" value="F:iron ion binding"/>
    <property type="evidence" value="ECO:0007669"/>
    <property type="project" value="InterPro"/>
</dbReference>
<reference evidence="15 16" key="1">
    <citation type="journal article" date="2018" name="PLoS Genet.">
        <title>Population sequencing reveals clonal diversity and ancestral inbreeding in the grapevine cultivar Chardonnay.</title>
        <authorList>
            <person name="Roach M.J."/>
            <person name="Johnson D.L."/>
            <person name="Bohlmann J."/>
            <person name="van Vuuren H.J."/>
            <person name="Jones S.J."/>
            <person name="Pretorius I.S."/>
            <person name="Schmidt S.A."/>
            <person name="Borneman A.R."/>
        </authorList>
    </citation>
    <scope>NUCLEOTIDE SEQUENCE [LARGE SCALE GENOMIC DNA]</scope>
    <source>
        <strain evidence="16">cv. Chardonnay</strain>
        <tissue evidence="15">Leaf</tissue>
    </source>
</reference>
<protein>
    <submittedName>
        <fullName evidence="15">Cytochrome P450 71A1</fullName>
    </submittedName>
</protein>
<dbReference type="GO" id="GO:0020037">
    <property type="term" value="F:heme binding"/>
    <property type="evidence" value="ECO:0007669"/>
    <property type="project" value="InterPro"/>
</dbReference>
<accession>A0A438GE14</accession>
<dbReference type="SUPFAM" id="SSF48264">
    <property type="entry name" value="Cytochrome P450"/>
    <property type="match status" value="1"/>
</dbReference>
<evidence type="ECO:0000256" key="4">
    <source>
        <dbReference type="ARBA" id="ARBA00022617"/>
    </source>
</evidence>
<dbReference type="Gene3D" id="1.10.630.10">
    <property type="entry name" value="Cytochrome P450"/>
    <property type="match status" value="1"/>
</dbReference>
<dbReference type="GO" id="GO:0016705">
    <property type="term" value="F:oxidoreductase activity, acting on paired donors, with incorporation or reduction of molecular oxygen"/>
    <property type="evidence" value="ECO:0007669"/>
    <property type="project" value="InterPro"/>
</dbReference>
<keyword evidence="9 12" id="KW-0408">Iron</keyword>
<name>A0A438GE14_VITVI</name>
<evidence type="ECO:0000256" key="3">
    <source>
        <dbReference type="ARBA" id="ARBA00010617"/>
    </source>
</evidence>
<dbReference type="PRINTS" id="PR00385">
    <property type="entry name" value="P450"/>
</dbReference>
<dbReference type="AlphaFoldDB" id="A0A438GE14"/>
<evidence type="ECO:0000256" key="13">
    <source>
        <dbReference type="RuleBase" id="RU000461"/>
    </source>
</evidence>
<dbReference type="FunFam" id="1.10.630.10:FF:000011">
    <property type="entry name" value="Cytochrome P450 83B1"/>
    <property type="match status" value="1"/>
</dbReference>
<evidence type="ECO:0000256" key="14">
    <source>
        <dbReference type="SAM" id="SignalP"/>
    </source>
</evidence>
<keyword evidence="7" id="KW-1133">Transmembrane helix</keyword>
<organism evidence="15 16">
    <name type="scientific">Vitis vinifera</name>
    <name type="common">Grape</name>
    <dbReference type="NCBI Taxonomy" id="29760"/>
    <lineage>
        <taxon>Eukaryota</taxon>
        <taxon>Viridiplantae</taxon>
        <taxon>Streptophyta</taxon>
        <taxon>Embryophyta</taxon>
        <taxon>Tracheophyta</taxon>
        <taxon>Spermatophyta</taxon>
        <taxon>Magnoliopsida</taxon>
        <taxon>eudicotyledons</taxon>
        <taxon>Gunneridae</taxon>
        <taxon>Pentapetalae</taxon>
        <taxon>rosids</taxon>
        <taxon>Vitales</taxon>
        <taxon>Vitaceae</taxon>
        <taxon>Viteae</taxon>
        <taxon>Vitis</taxon>
    </lineage>
</organism>
<dbReference type="InterPro" id="IPR002401">
    <property type="entry name" value="Cyt_P450_E_grp-I"/>
</dbReference>
<dbReference type="PANTHER" id="PTHR47955">
    <property type="entry name" value="CYTOCHROME P450 FAMILY 71 PROTEIN"/>
    <property type="match status" value="1"/>
</dbReference>
<keyword evidence="14" id="KW-0732">Signal</keyword>
<dbReference type="EMBL" id="QGNW01000465">
    <property type="protein sequence ID" value="RVW70431.1"/>
    <property type="molecule type" value="Genomic_DNA"/>
</dbReference>
<dbReference type="CDD" id="cd11072">
    <property type="entry name" value="CYP71-like"/>
    <property type="match status" value="1"/>
</dbReference>
<keyword evidence="6 12" id="KW-0479">Metal-binding</keyword>
<comment type="cofactor">
    <cofactor evidence="1 12">
        <name>heme</name>
        <dbReference type="ChEBI" id="CHEBI:30413"/>
    </cofactor>
</comment>
<keyword evidence="8 13" id="KW-0560">Oxidoreductase</keyword>
<feature type="binding site" description="axial binding residue" evidence="12">
    <location>
        <position position="436"/>
    </location>
    <ligand>
        <name>heme</name>
        <dbReference type="ChEBI" id="CHEBI:30413"/>
    </ligand>
    <ligandPart>
        <name>Fe</name>
        <dbReference type="ChEBI" id="CHEBI:18248"/>
    </ligandPart>
</feature>
<dbReference type="InterPro" id="IPR017972">
    <property type="entry name" value="Cyt_P450_CS"/>
</dbReference>
<keyword evidence="11" id="KW-0472">Membrane</keyword>
<keyword evidence="10 13" id="KW-0503">Monooxygenase</keyword>
<evidence type="ECO:0000256" key="10">
    <source>
        <dbReference type="ARBA" id="ARBA00023033"/>
    </source>
</evidence>
<dbReference type="GO" id="GO:0016020">
    <property type="term" value="C:membrane"/>
    <property type="evidence" value="ECO:0007669"/>
    <property type="project" value="UniProtKB-SubCell"/>
</dbReference>
<evidence type="ECO:0000256" key="7">
    <source>
        <dbReference type="ARBA" id="ARBA00022989"/>
    </source>
</evidence>
<evidence type="ECO:0000313" key="15">
    <source>
        <dbReference type="EMBL" id="RVW70431.1"/>
    </source>
</evidence>
<dbReference type="GO" id="GO:0004497">
    <property type="term" value="F:monooxygenase activity"/>
    <property type="evidence" value="ECO:0007669"/>
    <property type="project" value="UniProtKB-KW"/>
</dbReference>
<feature type="signal peptide" evidence="14">
    <location>
        <begin position="1"/>
        <end position="17"/>
    </location>
</feature>
<dbReference type="InterPro" id="IPR036396">
    <property type="entry name" value="Cyt_P450_sf"/>
</dbReference>
<dbReference type="PRINTS" id="PR00463">
    <property type="entry name" value="EP450I"/>
</dbReference>
<comment type="caution">
    <text evidence="15">The sequence shown here is derived from an EMBL/GenBank/DDBJ whole genome shotgun (WGS) entry which is preliminary data.</text>
</comment>
<evidence type="ECO:0000313" key="16">
    <source>
        <dbReference type="Proteomes" id="UP000288805"/>
    </source>
</evidence>
<dbReference type="PANTHER" id="PTHR47955:SF22">
    <property type="entry name" value="CYTOCHROME P450 83B1-LIKE"/>
    <property type="match status" value="1"/>
</dbReference>
<evidence type="ECO:0000256" key="5">
    <source>
        <dbReference type="ARBA" id="ARBA00022692"/>
    </source>
</evidence>
<evidence type="ECO:0000256" key="2">
    <source>
        <dbReference type="ARBA" id="ARBA00004167"/>
    </source>
</evidence>
<evidence type="ECO:0000256" key="12">
    <source>
        <dbReference type="PIRSR" id="PIRSR602401-1"/>
    </source>
</evidence>
<dbReference type="Proteomes" id="UP000288805">
    <property type="component" value="Unassembled WGS sequence"/>
</dbReference>
<evidence type="ECO:0000256" key="9">
    <source>
        <dbReference type="ARBA" id="ARBA00023004"/>
    </source>
</evidence>
<sequence length="495" mass="56669">MMILLLILLALPLFLLFLLRNQRRAPLPPGPPGLPFIGNLLQLDKSAPHLYLWRLSKQYGPLMFLRLGFVPTLVVSSARMAKEVMKTHDLEFSGRPSLLGQQKLFYNGLGLTFTPYNDYWREMRKICVLHLFNSKRVQSFRYIREDEVLEMIKKISKFASASKLTNLSEILIPLTSTIICRVAFGKRYDDEGCERSRFHELLGGIQTMAIAFFFSDYFPLMSWVDKLTGMISRLEKVSEELDLFCQKIIDEHLDPNKPMPEQEDITDILLRLQKDRSFTVDLTWDHIKAILMDIFIAGTDTSAATLVWAMTELMKNPIVMKKAQEELRNSIGKKGFVDEDDLQMLSYLKALVKETMRLHPAAPLLVPRETREKCVIDGYEIAPKTLVFVNAWAIGRDPEFWENPEEFMPERFLGSSIDFKGQDYQFIPFGGGRRACPGSLLGVVMVELTLANLLYSFDWEMPAAGMNKEDIDTDVKPGITVHKKNALCLLARSHT</sequence>
<evidence type="ECO:0000256" key="1">
    <source>
        <dbReference type="ARBA" id="ARBA00001971"/>
    </source>
</evidence>
<dbReference type="Pfam" id="PF00067">
    <property type="entry name" value="p450"/>
    <property type="match status" value="1"/>
</dbReference>
<comment type="similarity">
    <text evidence="3 13">Belongs to the cytochrome P450 family.</text>
</comment>
<feature type="chain" id="PRO_5019387112" evidence="14">
    <location>
        <begin position="18"/>
        <end position="495"/>
    </location>
</feature>
<dbReference type="InterPro" id="IPR001128">
    <property type="entry name" value="Cyt_P450"/>
</dbReference>
<keyword evidence="4 12" id="KW-0349">Heme</keyword>
<dbReference type="PROSITE" id="PS00086">
    <property type="entry name" value="CYTOCHROME_P450"/>
    <property type="match status" value="1"/>
</dbReference>
<evidence type="ECO:0000256" key="8">
    <source>
        <dbReference type="ARBA" id="ARBA00023002"/>
    </source>
</evidence>
<gene>
    <name evidence="15" type="primary">CYP71A1_2</name>
    <name evidence="15" type="ORF">CK203_056682</name>
</gene>
<comment type="subcellular location">
    <subcellularLocation>
        <location evidence="2">Membrane</location>
        <topology evidence="2">Single-pass membrane protein</topology>
    </subcellularLocation>
</comment>
<keyword evidence="5" id="KW-0812">Transmembrane</keyword>
<proteinExistence type="inferred from homology"/>
<evidence type="ECO:0000256" key="11">
    <source>
        <dbReference type="ARBA" id="ARBA00023136"/>
    </source>
</evidence>
<evidence type="ECO:0000256" key="6">
    <source>
        <dbReference type="ARBA" id="ARBA00022723"/>
    </source>
</evidence>